<evidence type="ECO:0000256" key="1">
    <source>
        <dbReference type="SAM" id="MobiDB-lite"/>
    </source>
</evidence>
<feature type="signal peptide" evidence="2">
    <location>
        <begin position="1"/>
        <end position="29"/>
    </location>
</feature>
<dbReference type="Proteomes" id="UP000515512">
    <property type="component" value="Chromosome"/>
</dbReference>
<feature type="compositionally biased region" description="Pro residues" evidence="1">
    <location>
        <begin position="47"/>
        <end position="63"/>
    </location>
</feature>
<dbReference type="RefSeq" id="WP_181581627.1">
    <property type="nucleotide sequence ID" value="NZ_CP059399.1"/>
</dbReference>
<dbReference type="EMBL" id="CP059399">
    <property type="protein sequence ID" value="QLY30429.1"/>
    <property type="molecule type" value="Genomic_DNA"/>
</dbReference>
<keyword evidence="4" id="KW-1185">Reference proteome</keyword>
<name>A0A7D6ZWQ0_9NOCA</name>
<dbReference type="KEGG" id="nhu:H0264_35805"/>
<proteinExistence type="predicted"/>
<dbReference type="AlphaFoldDB" id="A0A7D6ZWQ0"/>
<accession>A0A7D6ZWQ0</accession>
<gene>
    <name evidence="3" type="ORF">H0264_35805</name>
</gene>
<evidence type="ECO:0000313" key="4">
    <source>
        <dbReference type="Proteomes" id="UP000515512"/>
    </source>
</evidence>
<protein>
    <submittedName>
        <fullName evidence="3">Uncharacterized protein</fullName>
    </submittedName>
</protein>
<feature type="chain" id="PRO_5027946616" evidence="2">
    <location>
        <begin position="30"/>
        <end position="71"/>
    </location>
</feature>
<feature type="region of interest" description="Disordered" evidence="1">
    <location>
        <begin position="46"/>
        <end position="71"/>
    </location>
</feature>
<evidence type="ECO:0000313" key="3">
    <source>
        <dbReference type="EMBL" id="QLY30429.1"/>
    </source>
</evidence>
<reference evidence="3 4" key="1">
    <citation type="submission" date="2020-07" db="EMBL/GenBank/DDBJ databases">
        <authorList>
            <person name="Zhuang K."/>
            <person name="Ran Y."/>
        </authorList>
    </citation>
    <scope>NUCLEOTIDE SEQUENCE [LARGE SCALE GENOMIC DNA]</scope>
    <source>
        <strain evidence="3 4">WCH-YHL-001</strain>
    </source>
</reference>
<evidence type="ECO:0000256" key="2">
    <source>
        <dbReference type="SAM" id="SignalP"/>
    </source>
</evidence>
<sequence length="71" mass="7335">MLDRTAVYRSTAALLIPIALSIAAAPAHADIPDFLCSGSATLCNPSPIRPAPTAPDTEPPYPAPEGVRRPA</sequence>
<keyword evidence="2" id="KW-0732">Signal</keyword>
<organism evidence="3 4">
    <name type="scientific">Nocardia huaxiensis</name>
    <dbReference type="NCBI Taxonomy" id="2755382"/>
    <lineage>
        <taxon>Bacteria</taxon>
        <taxon>Bacillati</taxon>
        <taxon>Actinomycetota</taxon>
        <taxon>Actinomycetes</taxon>
        <taxon>Mycobacteriales</taxon>
        <taxon>Nocardiaceae</taxon>
        <taxon>Nocardia</taxon>
    </lineage>
</organism>